<evidence type="ECO:0000256" key="1">
    <source>
        <dbReference type="SAM" id="SignalP"/>
    </source>
</evidence>
<dbReference type="InterPro" id="IPR054721">
    <property type="entry name" value="GEO12453p1-like"/>
</dbReference>
<dbReference type="Pfam" id="PF22861">
    <property type="entry name" value="GEO12453p1-like"/>
    <property type="match status" value="1"/>
</dbReference>
<dbReference type="AlphaFoldDB" id="T1GNF2"/>
<dbReference type="PANTHER" id="PTHR35685:SF2">
    <property type="entry name" value="825-OAK-RELATED"/>
    <property type="match status" value="1"/>
</dbReference>
<evidence type="ECO:0000313" key="3">
    <source>
        <dbReference type="Proteomes" id="UP000015102"/>
    </source>
</evidence>
<sequence>MFKFFAVALFALIAVVAAKPKPAVVAYSAPLLAAGGLEYSREYHGNFGNQYVAASPYVAAPYVASPYAAYSAAYTAPARQKHWKIYFK</sequence>
<dbReference type="PANTHER" id="PTHR35685">
    <property type="entry name" value="825-OAK-RELATED-RELATED"/>
    <property type="match status" value="1"/>
</dbReference>
<feature type="chain" id="PRO_5004577504" description="VM domain-containing protein" evidence="1">
    <location>
        <begin position="19"/>
        <end position="88"/>
    </location>
</feature>
<proteinExistence type="predicted"/>
<evidence type="ECO:0008006" key="4">
    <source>
        <dbReference type="Google" id="ProtNLM"/>
    </source>
</evidence>
<dbReference type="Proteomes" id="UP000015102">
    <property type="component" value="Unassembled WGS sequence"/>
</dbReference>
<dbReference type="HOGENOM" id="CLU_190180_0_0_1"/>
<accession>T1GNF2</accession>
<keyword evidence="3" id="KW-1185">Reference proteome</keyword>
<dbReference type="OMA" id="APARQKH"/>
<name>T1GNF2_MEGSC</name>
<keyword evidence="1" id="KW-0732">Signal</keyword>
<protein>
    <recommendedName>
        <fullName evidence="4">VM domain-containing protein</fullName>
    </recommendedName>
</protein>
<dbReference type="EnsemblMetazoa" id="MESCA005101-RA">
    <property type="protein sequence ID" value="MESCA005101-PA"/>
    <property type="gene ID" value="MESCA005101"/>
</dbReference>
<dbReference type="EMBL" id="CAQQ02199853">
    <property type="status" value="NOT_ANNOTATED_CDS"/>
    <property type="molecule type" value="Genomic_DNA"/>
</dbReference>
<reference evidence="3" key="1">
    <citation type="submission" date="2013-02" db="EMBL/GenBank/DDBJ databases">
        <authorList>
            <person name="Hughes D."/>
        </authorList>
    </citation>
    <scope>NUCLEOTIDE SEQUENCE</scope>
    <source>
        <strain>Durham</strain>
        <strain evidence="3">NC isolate 2 -- Noor lab</strain>
    </source>
</reference>
<reference evidence="2" key="2">
    <citation type="submission" date="2015-06" db="UniProtKB">
        <authorList>
            <consortium name="EnsemblMetazoa"/>
        </authorList>
    </citation>
    <scope>IDENTIFICATION</scope>
</reference>
<organism evidence="2 3">
    <name type="scientific">Megaselia scalaris</name>
    <name type="common">Humpbacked fly</name>
    <name type="synonym">Phora scalaris</name>
    <dbReference type="NCBI Taxonomy" id="36166"/>
    <lineage>
        <taxon>Eukaryota</taxon>
        <taxon>Metazoa</taxon>
        <taxon>Ecdysozoa</taxon>
        <taxon>Arthropoda</taxon>
        <taxon>Hexapoda</taxon>
        <taxon>Insecta</taxon>
        <taxon>Pterygota</taxon>
        <taxon>Neoptera</taxon>
        <taxon>Endopterygota</taxon>
        <taxon>Diptera</taxon>
        <taxon>Brachycera</taxon>
        <taxon>Muscomorpha</taxon>
        <taxon>Platypezoidea</taxon>
        <taxon>Phoridae</taxon>
        <taxon>Megaseliini</taxon>
        <taxon>Megaselia</taxon>
    </lineage>
</organism>
<feature type="signal peptide" evidence="1">
    <location>
        <begin position="1"/>
        <end position="18"/>
    </location>
</feature>
<evidence type="ECO:0000313" key="2">
    <source>
        <dbReference type="EnsemblMetazoa" id="MESCA005101-PA"/>
    </source>
</evidence>